<dbReference type="HOGENOM" id="CLU_1128459_0_0_5"/>
<dbReference type="PATRIC" id="fig|1185652.3.peg.445"/>
<feature type="domain" description="Endonuclease/exonuclease/phosphatase" evidence="1">
    <location>
        <begin position="4"/>
        <end position="235"/>
    </location>
</feature>
<dbReference type="Pfam" id="PF03372">
    <property type="entry name" value="Exo_endo_phos"/>
    <property type="match status" value="1"/>
</dbReference>
<proteinExistence type="predicted"/>
<protein>
    <recommendedName>
        <fullName evidence="1">Endonuclease/exonuclease/phosphatase domain-containing protein</fullName>
    </recommendedName>
</protein>
<evidence type="ECO:0000313" key="2">
    <source>
        <dbReference type="EMBL" id="AFL49028.1"/>
    </source>
</evidence>
<gene>
    <name evidence="2" type="ORF">USDA257_c04310</name>
</gene>
<dbReference type="KEGG" id="sfd:USDA257_c04310"/>
<name>I3WZH2_SINF2</name>
<dbReference type="GO" id="GO:0003824">
    <property type="term" value="F:catalytic activity"/>
    <property type="evidence" value="ECO:0007669"/>
    <property type="project" value="InterPro"/>
</dbReference>
<sequence>MALDPDLALISEANFIPDDLSGFSFYCEPAMGHNRTPRRFRTCILAKGKIGPPIELTAKQSWVNEGLTTFPGNFVARKVSFEAWGDVNVVSVHMPARPFPYKEFTSEDVTDVMLPGYRTISMSELLWAALKETMPSLGGDWIVGGDFNTSEFIGRTKRQNDANREVIERMKRLGFVEAIRHICGGPVPSWKSYRKRDIFRHQLDHLYLSGTFRVHLKSAFIGDPEHFFAMGLSDHLPLVAEIESPH</sequence>
<evidence type="ECO:0000259" key="1">
    <source>
        <dbReference type="Pfam" id="PF03372"/>
    </source>
</evidence>
<organism evidence="2 3">
    <name type="scientific">Sinorhizobium fredii (strain USDA 257)</name>
    <dbReference type="NCBI Taxonomy" id="1185652"/>
    <lineage>
        <taxon>Bacteria</taxon>
        <taxon>Pseudomonadati</taxon>
        <taxon>Pseudomonadota</taxon>
        <taxon>Alphaproteobacteria</taxon>
        <taxon>Hyphomicrobiales</taxon>
        <taxon>Rhizobiaceae</taxon>
        <taxon>Sinorhizobium/Ensifer group</taxon>
        <taxon>Sinorhizobium</taxon>
    </lineage>
</organism>
<dbReference type="Gene3D" id="3.60.10.10">
    <property type="entry name" value="Endonuclease/exonuclease/phosphatase"/>
    <property type="match status" value="1"/>
</dbReference>
<dbReference type="Proteomes" id="UP000006180">
    <property type="component" value="Chromosome"/>
</dbReference>
<dbReference type="InterPro" id="IPR005135">
    <property type="entry name" value="Endo/exonuclease/phosphatase"/>
</dbReference>
<dbReference type="SUPFAM" id="SSF56219">
    <property type="entry name" value="DNase I-like"/>
    <property type="match status" value="1"/>
</dbReference>
<evidence type="ECO:0000313" key="3">
    <source>
        <dbReference type="Proteomes" id="UP000006180"/>
    </source>
</evidence>
<reference evidence="2 3" key="1">
    <citation type="journal article" date="2012" name="J. Bacteriol.">
        <title>Complete genome sequence of the broad-host-range strain Sinorhizobium fredii USDA257.</title>
        <authorList>
            <person name="Schuldes J."/>
            <person name="Rodriguez Orbegoso M."/>
            <person name="Schmeisser C."/>
            <person name="Krishnan H.B."/>
            <person name="Daniel R."/>
            <person name="Streit W.R."/>
        </authorList>
    </citation>
    <scope>NUCLEOTIDE SEQUENCE [LARGE SCALE GENOMIC DNA]</scope>
    <source>
        <strain evidence="2 3">USDA 257</strain>
    </source>
</reference>
<dbReference type="InterPro" id="IPR036691">
    <property type="entry name" value="Endo/exonu/phosph_ase_sf"/>
</dbReference>
<accession>I3WZH2</accession>
<dbReference type="EMBL" id="CP003563">
    <property type="protein sequence ID" value="AFL49028.1"/>
    <property type="molecule type" value="Genomic_DNA"/>
</dbReference>
<dbReference type="AlphaFoldDB" id="I3WZH2"/>